<reference evidence="2" key="1">
    <citation type="journal article" date="2019" name="Int. J. Syst. Evol. Microbiol.">
        <title>The Global Catalogue of Microorganisms (GCM) 10K type strain sequencing project: providing services to taxonomists for standard genome sequencing and annotation.</title>
        <authorList>
            <consortium name="The Broad Institute Genomics Platform"/>
            <consortium name="The Broad Institute Genome Sequencing Center for Infectious Disease"/>
            <person name="Wu L."/>
            <person name="Ma J."/>
        </authorList>
    </citation>
    <scope>NUCLEOTIDE SEQUENCE [LARGE SCALE GENOMIC DNA]</scope>
    <source>
        <strain evidence="2">CECT 7698</strain>
    </source>
</reference>
<sequence>MARRQEGIAMPEKDRFHFTHSGHLNGNTLLDAAITDFRYTRHTHDDYSLAVTWETP</sequence>
<accession>A0ABV7LLX9</accession>
<evidence type="ECO:0000313" key="1">
    <source>
        <dbReference type="EMBL" id="MFC3283473.1"/>
    </source>
</evidence>
<dbReference type="EMBL" id="JBHRUG010000017">
    <property type="protein sequence ID" value="MFC3283473.1"/>
    <property type="molecule type" value="Genomic_DNA"/>
</dbReference>
<gene>
    <name evidence="1" type="ORF">ACFOEV_07620</name>
</gene>
<evidence type="ECO:0000313" key="2">
    <source>
        <dbReference type="Proteomes" id="UP001595579"/>
    </source>
</evidence>
<dbReference type="Proteomes" id="UP001595579">
    <property type="component" value="Unassembled WGS sequence"/>
</dbReference>
<name>A0ABV7LLX9_9GAMM</name>
<organism evidence="1 2">
    <name type="scientific">Litchfieldella rifensis</name>
    <dbReference type="NCBI Taxonomy" id="762643"/>
    <lineage>
        <taxon>Bacteria</taxon>
        <taxon>Pseudomonadati</taxon>
        <taxon>Pseudomonadota</taxon>
        <taxon>Gammaproteobacteria</taxon>
        <taxon>Oceanospirillales</taxon>
        <taxon>Halomonadaceae</taxon>
        <taxon>Litchfieldella</taxon>
    </lineage>
</organism>
<comment type="caution">
    <text evidence="1">The sequence shown here is derived from an EMBL/GenBank/DDBJ whole genome shotgun (WGS) entry which is preliminary data.</text>
</comment>
<dbReference type="RefSeq" id="WP_386772539.1">
    <property type="nucleotide sequence ID" value="NZ_JBHRUG010000017.1"/>
</dbReference>
<proteinExistence type="predicted"/>
<protein>
    <submittedName>
        <fullName evidence="1">Uncharacterized protein</fullName>
    </submittedName>
</protein>
<keyword evidence="2" id="KW-1185">Reference proteome</keyword>